<dbReference type="EMBL" id="MN739161">
    <property type="protein sequence ID" value="QHS91432.1"/>
    <property type="molecule type" value="Genomic_DNA"/>
</dbReference>
<organism evidence="3">
    <name type="scientific">viral metagenome</name>
    <dbReference type="NCBI Taxonomy" id="1070528"/>
    <lineage>
        <taxon>unclassified sequences</taxon>
        <taxon>metagenomes</taxon>
        <taxon>organismal metagenomes</taxon>
    </lineage>
</organism>
<accession>A0A6C0BHE5</accession>
<feature type="coiled-coil region" evidence="1">
    <location>
        <begin position="12"/>
        <end position="53"/>
    </location>
</feature>
<dbReference type="AlphaFoldDB" id="A0A6C0BHE5"/>
<evidence type="ECO:0000256" key="2">
    <source>
        <dbReference type="SAM" id="MobiDB-lite"/>
    </source>
</evidence>
<reference evidence="3" key="1">
    <citation type="journal article" date="2020" name="Nature">
        <title>Giant virus diversity and host interactions through global metagenomics.</title>
        <authorList>
            <person name="Schulz F."/>
            <person name="Roux S."/>
            <person name="Paez-Espino D."/>
            <person name="Jungbluth S."/>
            <person name="Walsh D.A."/>
            <person name="Denef V.J."/>
            <person name="McMahon K.D."/>
            <person name="Konstantinidis K.T."/>
            <person name="Eloe-Fadrosh E.A."/>
            <person name="Kyrpides N.C."/>
            <person name="Woyke T."/>
        </authorList>
    </citation>
    <scope>NUCLEOTIDE SEQUENCE</scope>
    <source>
        <strain evidence="3">GVMAG-M-3300013004-44</strain>
    </source>
</reference>
<evidence type="ECO:0000256" key="1">
    <source>
        <dbReference type="SAM" id="Coils"/>
    </source>
</evidence>
<evidence type="ECO:0000313" key="3">
    <source>
        <dbReference type="EMBL" id="QHS91432.1"/>
    </source>
</evidence>
<keyword evidence="1" id="KW-0175">Coiled coil</keyword>
<proteinExistence type="predicted"/>
<name>A0A6C0BHE5_9ZZZZ</name>
<feature type="region of interest" description="Disordered" evidence="2">
    <location>
        <begin position="77"/>
        <end position="101"/>
    </location>
</feature>
<feature type="compositionally biased region" description="Basic and acidic residues" evidence="2">
    <location>
        <begin position="82"/>
        <end position="95"/>
    </location>
</feature>
<sequence length="139" mass="15933">MSNSIFILKPIIDALYEDAKKDREIMEALKNKISMLEKENSELYAENRRLESKVDGMVEIDDAAYAAEASAPATCFTGATSHTEEKAEKAEKAEQVEQEEQVEESLKTVKMVGTLSKKEYMKEYQRNYRKQKKDITLNL</sequence>
<protein>
    <submittedName>
        <fullName evidence="3">Uncharacterized protein</fullName>
    </submittedName>
</protein>